<dbReference type="OrthoDB" id="142078at2"/>
<keyword evidence="9" id="KW-1185">Reference proteome</keyword>
<dbReference type="SMART" id="SM00014">
    <property type="entry name" value="acidPPc"/>
    <property type="match status" value="1"/>
</dbReference>
<dbReference type="Gene3D" id="3.40.50.10330">
    <property type="entry name" value="Probable inorganic polyphosphate/atp-NAD kinase, domain 1"/>
    <property type="match status" value="1"/>
</dbReference>
<dbReference type="InterPro" id="IPR017438">
    <property type="entry name" value="ATP-NAD_kinase_N"/>
</dbReference>
<dbReference type="AlphaFoldDB" id="A0A2H3KN88"/>
<evidence type="ECO:0000256" key="5">
    <source>
        <dbReference type="ARBA" id="ARBA00022989"/>
    </source>
</evidence>
<dbReference type="GO" id="GO:0016787">
    <property type="term" value="F:hydrolase activity"/>
    <property type="evidence" value="ECO:0007669"/>
    <property type="project" value="UniProtKB-KW"/>
</dbReference>
<feature type="domain" description="DAGKc" evidence="7">
    <location>
        <begin position="23"/>
        <end position="156"/>
    </location>
</feature>
<dbReference type="Pfam" id="PF01569">
    <property type="entry name" value="PAP2"/>
    <property type="match status" value="1"/>
</dbReference>
<comment type="subcellular location">
    <subcellularLocation>
        <location evidence="1">Cell membrane</location>
        <topology evidence="1">Multi-pass membrane protein</topology>
    </subcellularLocation>
</comment>
<dbReference type="Gene3D" id="1.20.144.10">
    <property type="entry name" value="Phosphatidic acid phosphatase type 2/haloperoxidase"/>
    <property type="match status" value="1"/>
</dbReference>
<dbReference type="InterPro" id="IPR001206">
    <property type="entry name" value="Diacylglycerol_kinase_cat_dom"/>
</dbReference>
<keyword evidence="2" id="KW-1003">Cell membrane</keyword>
<organism evidence="8 9">
    <name type="scientific">Candidatus Chloroploca asiatica</name>
    <dbReference type="NCBI Taxonomy" id="1506545"/>
    <lineage>
        <taxon>Bacteria</taxon>
        <taxon>Bacillati</taxon>
        <taxon>Chloroflexota</taxon>
        <taxon>Chloroflexia</taxon>
        <taxon>Chloroflexales</taxon>
        <taxon>Chloroflexineae</taxon>
        <taxon>Oscillochloridaceae</taxon>
        <taxon>Candidatus Chloroploca</taxon>
    </lineage>
</organism>
<dbReference type="InterPro" id="IPR000326">
    <property type="entry name" value="PAP2/HPO"/>
</dbReference>
<gene>
    <name evidence="8" type="ORF">A9Q02_02565</name>
</gene>
<accession>A0A2H3KN88</accession>
<keyword evidence="5" id="KW-1133">Transmembrane helix</keyword>
<keyword evidence="3" id="KW-0812">Transmembrane</keyword>
<evidence type="ECO:0000256" key="3">
    <source>
        <dbReference type="ARBA" id="ARBA00022692"/>
    </source>
</evidence>
<evidence type="ECO:0000259" key="7">
    <source>
        <dbReference type="PROSITE" id="PS50146"/>
    </source>
</evidence>
<dbReference type="InterPro" id="IPR036938">
    <property type="entry name" value="PAP2/HPO_sf"/>
</dbReference>
<dbReference type="Pfam" id="PF19279">
    <property type="entry name" value="YegS_C"/>
    <property type="match status" value="1"/>
</dbReference>
<dbReference type="EMBL" id="LYXE01000090">
    <property type="protein sequence ID" value="PDV98834.1"/>
    <property type="molecule type" value="Genomic_DNA"/>
</dbReference>
<dbReference type="Gene3D" id="2.60.200.40">
    <property type="match status" value="1"/>
</dbReference>
<dbReference type="Proteomes" id="UP000220922">
    <property type="component" value="Unassembled WGS sequence"/>
</dbReference>
<dbReference type="SMART" id="SM00046">
    <property type="entry name" value="DAGKc"/>
    <property type="match status" value="1"/>
</dbReference>
<proteinExistence type="predicted"/>
<evidence type="ECO:0000313" key="9">
    <source>
        <dbReference type="Proteomes" id="UP000220922"/>
    </source>
</evidence>
<evidence type="ECO:0000256" key="4">
    <source>
        <dbReference type="ARBA" id="ARBA00022801"/>
    </source>
</evidence>
<dbReference type="PROSITE" id="PS50146">
    <property type="entry name" value="DAGK"/>
    <property type="match status" value="1"/>
</dbReference>
<keyword evidence="6" id="KW-0472">Membrane</keyword>
<dbReference type="InterPro" id="IPR016064">
    <property type="entry name" value="NAD/diacylglycerol_kinase_sf"/>
</dbReference>
<keyword evidence="4" id="KW-0378">Hydrolase</keyword>
<comment type="caution">
    <text evidence="8">The sequence shown here is derived from an EMBL/GenBank/DDBJ whole genome shotgun (WGS) entry which is preliminary data.</text>
</comment>
<dbReference type="InterPro" id="IPR045540">
    <property type="entry name" value="YegS/DAGK_C"/>
</dbReference>
<dbReference type="GO" id="GO:0005886">
    <property type="term" value="C:plasma membrane"/>
    <property type="evidence" value="ECO:0007669"/>
    <property type="project" value="UniProtKB-SubCell"/>
</dbReference>
<dbReference type="PANTHER" id="PTHR14969">
    <property type="entry name" value="SPHINGOSINE-1-PHOSPHATE PHOSPHOHYDROLASE"/>
    <property type="match status" value="1"/>
</dbReference>
<name>A0A2H3KN88_9CHLR</name>
<dbReference type="GO" id="GO:0016301">
    <property type="term" value="F:kinase activity"/>
    <property type="evidence" value="ECO:0007669"/>
    <property type="project" value="InterPro"/>
</dbReference>
<dbReference type="Pfam" id="PF00781">
    <property type="entry name" value="DAGK_cat"/>
    <property type="match status" value="1"/>
</dbReference>
<dbReference type="SUPFAM" id="SSF48317">
    <property type="entry name" value="Acid phosphatase/Vanadium-dependent haloperoxidase"/>
    <property type="match status" value="1"/>
</dbReference>
<evidence type="ECO:0000256" key="6">
    <source>
        <dbReference type="ARBA" id="ARBA00023136"/>
    </source>
</evidence>
<dbReference type="SUPFAM" id="SSF111331">
    <property type="entry name" value="NAD kinase/diacylglycerol kinase-like"/>
    <property type="match status" value="1"/>
</dbReference>
<dbReference type="PANTHER" id="PTHR14969:SF62">
    <property type="entry name" value="DECAPRENYLPHOSPHORYL-5-PHOSPHORIBOSE PHOSPHATASE RV3807C-RELATED"/>
    <property type="match status" value="1"/>
</dbReference>
<evidence type="ECO:0000256" key="1">
    <source>
        <dbReference type="ARBA" id="ARBA00004651"/>
    </source>
</evidence>
<evidence type="ECO:0000256" key="2">
    <source>
        <dbReference type="ARBA" id="ARBA00022475"/>
    </source>
</evidence>
<reference evidence="8 9" key="1">
    <citation type="submission" date="2016-05" db="EMBL/GenBank/DDBJ databases">
        <authorList>
            <person name="Lavstsen T."/>
            <person name="Jespersen J.S."/>
        </authorList>
    </citation>
    <scope>NUCLEOTIDE SEQUENCE [LARGE SCALE GENOMIC DNA]</scope>
    <source>
        <strain evidence="8 9">B7-9</strain>
    </source>
</reference>
<protein>
    <recommendedName>
        <fullName evidence="7">DAGKc domain-containing protein</fullName>
    </recommendedName>
</protein>
<sequence>MCVGVERKGAEGEEEKLMHSTHQRATKVFVVLNPVAGTSDPEMVRVAFEQRLGSPERELEIYTTTGADGEDIPARVREAVAGGCDLVVAAGGDGTVATVAGALAGSNVPLGIVPIGTANVLVHVLALPLELEPALDLLAADLRIVAIDGMRLGDHLGLLHISVGLTSLMQRDTSREAKRRFGRLAYFYVAARWALGMQPQRFVLVIDGVRHRVSASQVLVANGGEMGQSPFSWGTDIVPDDGVIDVCLITARTLRDYLQVGWATMTGRQHASEQMRYFKARQSVAINMKSKRSRMPVQLDGDLVGTTPIQITVEPRTVRCVVGAGFLAHDAAPQPSLTTTLPPEGALLDEPVDPEVAARMAPLTDALREQFGQIVGPEQARQVVDVLIRLAADRTASSVGQTVDAVEAQQLAGQIAGRHDAEAIADALLAVAAQIEAREGMSREALEQAARRATNPQITDRDPKLAGSLSLLRTELIEQMGPYHALDSRLFLMVNQMPHPPLVNRLMYGLTQVMNGGWGWILLLLGATAIDRDRGLQALRQVAPPMWLSTMTIEYPVKGYFRRRRPFLDVVQAVVIGRKPGSYSFPSGHSAAAFAGAWLMSRHYPELRPAWYLLAATVSFSRVYLGVHYPGDVIIGAAAGTVLAEATRRLIEHQ</sequence>
<evidence type="ECO:0000313" key="8">
    <source>
        <dbReference type="EMBL" id="PDV98834.1"/>
    </source>
</evidence>